<feature type="domain" description="Carrier" evidence="1">
    <location>
        <begin position="1093"/>
        <end position="1168"/>
    </location>
</feature>
<dbReference type="EMBL" id="FMXB01000040">
    <property type="protein sequence ID" value="SDA73249.1"/>
    <property type="molecule type" value="Genomic_DNA"/>
</dbReference>
<proteinExistence type="predicted"/>
<dbReference type="NCBIfam" id="TIGR01733">
    <property type="entry name" value="AA-adenyl-dom"/>
    <property type="match status" value="1"/>
</dbReference>
<accession>A0A1G5XRZ3</accession>
<reference evidence="2 3" key="1">
    <citation type="submission" date="2016-10" db="EMBL/GenBank/DDBJ databases">
        <authorList>
            <person name="Varghese N."/>
            <person name="Submissions S."/>
        </authorList>
    </citation>
    <scope>NUCLEOTIDE SEQUENCE [LARGE SCALE GENOMIC DNA]</scope>
    <source>
        <strain evidence="2 3">DSM 16643</strain>
    </source>
</reference>
<dbReference type="RefSeq" id="WP_149732914.1">
    <property type="nucleotide sequence ID" value="NZ_FMXB01000040.1"/>
</dbReference>
<dbReference type="PRINTS" id="PR00154">
    <property type="entry name" value="AMPBINDING"/>
</dbReference>
<dbReference type="Proteomes" id="UP000323439">
    <property type="component" value="Unassembled WGS sequence"/>
</dbReference>
<feature type="domain" description="Carrier" evidence="1">
    <location>
        <begin position="90"/>
        <end position="165"/>
    </location>
</feature>
<dbReference type="Gene3D" id="3.30.300.30">
    <property type="match status" value="2"/>
</dbReference>
<dbReference type="InterPro" id="IPR042099">
    <property type="entry name" value="ANL_N_sf"/>
</dbReference>
<dbReference type="PROSITE" id="PS50075">
    <property type="entry name" value="CARRIER"/>
    <property type="match status" value="2"/>
</dbReference>
<dbReference type="PANTHER" id="PTHR45527">
    <property type="entry name" value="NONRIBOSOMAL PEPTIDE SYNTHETASE"/>
    <property type="match status" value="1"/>
</dbReference>
<dbReference type="OrthoDB" id="193284at2157"/>
<dbReference type="InterPro" id="IPR009081">
    <property type="entry name" value="PP-bd_ACP"/>
</dbReference>
<feature type="non-terminal residue" evidence="2">
    <location>
        <position position="1779"/>
    </location>
</feature>
<dbReference type="CDD" id="cd05930">
    <property type="entry name" value="A_NRPS"/>
    <property type="match status" value="1"/>
</dbReference>
<dbReference type="InterPro" id="IPR020459">
    <property type="entry name" value="AMP-binding"/>
</dbReference>
<dbReference type="InterPro" id="IPR036736">
    <property type="entry name" value="ACP-like_sf"/>
</dbReference>
<dbReference type="GO" id="GO:0005737">
    <property type="term" value="C:cytoplasm"/>
    <property type="evidence" value="ECO:0007669"/>
    <property type="project" value="TreeGrafter"/>
</dbReference>
<sequence>EIESNINRYPSVKQAVVVIKEINNNDHLCAYYTADDEIDTGSLKDFLKDKLTKYMIPTAYMQLDEMPQTPNGKTDLKALPEPKLDLENVKAENETEEKLFDIAAELVNTDQFGVTDDLYAIGFTSLILMKFNSLIYAEMGVNLDISILFNDPTIRKLASEIKDDEKNSDLDEFIELANQLNYFPLTENQIGVYYECMQHPDVIMYTMPTVLRLGSDIDANKLKDAVIKTVEAHPYIKTRIITTEDGSLKQYKNNGAEIDEIEIVKVDSISDDEILKNDVKTFNFGDEQLFRFKIYETSDEIVLFSDFHHMISDGVSQINFFNDIANAYENRDLSQEIVDGYVYSLIEADAKNSDKYAKSKEFFDEKLSQEIESTVLTPNLNGNPDDGEIKSIIYDINPENIKEFCNDYSLSQNALFMSAVALTLNKFTFSDKTLITTIFNGRSNPYYYDTQGFLVKTLPLIFNNENRQVTIKEFINNIDKVWKDTINHSEYPYTNIANDYQLKPEFFLSYQEFFKSEEITINDKVYEEYELSSDEISQTTYKFNFDIFVYEDNIQFKVGYNNQLYSEDYIQKFLDSINLVLNQFIENDINSYMISDVELESSYELPTFTAVKNPFIHKRFEQQVEENPQKIALVAEDASLTAEELNNKANKIANALIKKGVMPKSNVLVMLNRNSDLIAAILGILKAGCAYIPIDLEYPQDRIDYIYENSHADYIISQGDDYNSLNVNELLEEANDSNPDVEVTSDDLAYMIYTSGSTGNPKGVMISHENICNQVQNPKSEYESLLCLATISFDVSVDDILTSLSNGLKLILASDTQIKNIPELIELIGREKPEVSEITPSRLASYLEVPEFCDVIDCLKCVFLGGEQFSTKVYENFKKYSDAIVYNSYGPTETTITSNNKEVTSSDDITVGLPLHNYVTDVRDIDGKLLPYGVMGELYIGGVGVGKGYYNMPDKTEEVFLSINDIPYYRSGDYAIEKPNGEIDIQGRIDNQIKLRGLRIEIGEIESNINRYPSVKQAVVVIKEINNNDHLCAYYTADEDIGPRSLKDFLKDKLTKYMIPTAYMQLDEMPQTPNGKTDINALPEPKLDLEYVAAENETEEKLFEIAAELVNTDQFGVTDDLYAIGFTSLILMKLNSLIYAEMGVNIDISVLFNDPTIRKLASEIKGSDDKSDLEEFIKLAYELEYFPLTENQLGVYYECMQNPGEIKYTMPTVIRFDSDVDANKLKEAVIKTVDAHPYLKTRIIVTDDGSLKQYKNSGTEMDDIEIVKVDSISDDEILKNDVKAFAFGDEQLIRFKIYETSDETVLFTDSHHIITDGVSQINLFTDIANAYENRELSQEVVDGYVYSLIEEDTKNSEKYEKSKKFFDEKLSDEIESTILTPNLNGNPDEGKIKSVSDVIDSDEIRELCNKYSLSQNALILSALTLTLNKYTFSDKTLITTIFNGRSNSYYYDTQGFLAKTLPLIFNNENRKETVKEFINGIDNVWKDTISHVEYPYTNIAEDYQLKPEFFFSYQEFLDAEGIIINDKSYEEYELADDELVATAYKINLDLYAFEDKLEFKLDYNDQLYSEEYIKTFLNSMKFVLEQFIASNIEKERICDIELGIHKELPVFTPVETPIIHKRFEMQVETNPENIALVAEDATLTADELNRKANRIANALIKKGVKPKSNVLVMLHRNSDLISSILGILKAGCAYIPIDLEYPQERINYIYENSQADFIISDEDNENSLNVKELLKETDASTPDVEITPDDLAYMIYTSGSTGNPKGVMISHENICNEVE</sequence>
<dbReference type="Pfam" id="PF00501">
    <property type="entry name" value="AMP-binding"/>
    <property type="match status" value="2"/>
</dbReference>
<gene>
    <name evidence="2" type="ORF">SAMN02910315_02449</name>
</gene>
<dbReference type="InterPro" id="IPR000873">
    <property type="entry name" value="AMP-dep_synth/lig_dom"/>
</dbReference>
<dbReference type="Gene3D" id="3.30.559.30">
    <property type="entry name" value="Nonribosomal peptide synthetase, condensation domain"/>
    <property type="match status" value="2"/>
</dbReference>
<dbReference type="InterPro" id="IPR001242">
    <property type="entry name" value="Condensation_dom"/>
</dbReference>
<dbReference type="Gene3D" id="3.40.50.12780">
    <property type="entry name" value="N-terminal domain of ligase-like"/>
    <property type="match status" value="2"/>
</dbReference>
<evidence type="ECO:0000313" key="3">
    <source>
        <dbReference type="Proteomes" id="UP000323439"/>
    </source>
</evidence>
<dbReference type="GO" id="GO:0003824">
    <property type="term" value="F:catalytic activity"/>
    <property type="evidence" value="ECO:0007669"/>
    <property type="project" value="InterPro"/>
</dbReference>
<dbReference type="InterPro" id="IPR045851">
    <property type="entry name" value="AMP-bd_C_sf"/>
</dbReference>
<dbReference type="InterPro" id="IPR010071">
    <property type="entry name" value="AA_adenyl_dom"/>
</dbReference>
<dbReference type="Gene3D" id="3.30.559.10">
    <property type="entry name" value="Chloramphenicol acetyltransferase-like domain"/>
    <property type="match status" value="2"/>
</dbReference>
<dbReference type="PROSITE" id="PS00455">
    <property type="entry name" value="AMP_BINDING"/>
    <property type="match status" value="2"/>
</dbReference>
<dbReference type="Pfam" id="PF00550">
    <property type="entry name" value="PP-binding"/>
    <property type="match status" value="2"/>
</dbReference>
<dbReference type="GO" id="GO:0044550">
    <property type="term" value="P:secondary metabolite biosynthetic process"/>
    <property type="evidence" value="ECO:0007669"/>
    <property type="project" value="TreeGrafter"/>
</dbReference>
<dbReference type="SUPFAM" id="SSF47336">
    <property type="entry name" value="ACP-like"/>
    <property type="match status" value="2"/>
</dbReference>
<dbReference type="FunFam" id="3.40.50.980:FF:000001">
    <property type="entry name" value="Non-ribosomal peptide synthetase"/>
    <property type="match status" value="2"/>
</dbReference>
<dbReference type="GO" id="GO:0031177">
    <property type="term" value="F:phosphopantetheine binding"/>
    <property type="evidence" value="ECO:0007669"/>
    <property type="project" value="TreeGrafter"/>
</dbReference>
<dbReference type="Pfam" id="PF00668">
    <property type="entry name" value="Condensation"/>
    <property type="match status" value="2"/>
</dbReference>
<organism evidence="2 3">
    <name type="scientific">Methanobrevibacter millerae</name>
    <dbReference type="NCBI Taxonomy" id="230361"/>
    <lineage>
        <taxon>Archaea</taxon>
        <taxon>Methanobacteriati</taxon>
        <taxon>Methanobacteriota</taxon>
        <taxon>Methanomada group</taxon>
        <taxon>Methanobacteria</taxon>
        <taxon>Methanobacteriales</taxon>
        <taxon>Methanobacteriaceae</taxon>
        <taxon>Methanobrevibacter</taxon>
    </lineage>
</organism>
<keyword evidence="3" id="KW-1185">Reference proteome</keyword>
<dbReference type="SUPFAM" id="SSF52777">
    <property type="entry name" value="CoA-dependent acyltransferases"/>
    <property type="match status" value="4"/>
</dbReference>
<dbReference type="InterPro" id="IPR020845">
    <property type="entry name" value="AMP-binding_CS"/>
</dbReference>
<dbReference type="InterPro" id="IPR023213">
    <property type="entry name" value="CAT-like_dom_sf"/>
</dbReference>
<dbReference type="GO" id="GO:0043041">
    <property type="term" value="P:amino acid activation for nonribosomal peptide biosynthetic process"/>
    <property type="evidence" value="ECO:0007669"/>
    <property type="project" value="TreeGrafter"/>
</dbReference>
<evidence type="ECO:0000259" key="1">
    <source>
        <dbReference type="PROSITE" id="PS50075"/>
    </source>
</evidence>
<dbReference type="SUPFAM" id="SSF56801">
    <property type="entry name" value="Acetyl-CoA synthetase-like"/>
    <property type="match status" value="3"/>
</dbReference>
<name>A0A1G5XRZ3_9EURY</name>
<protein>
    <submittedName>
        <fullName evidence="2">Amino acid adenylation domain-containing protein</fullName>
    </submittedName>
</protein>
<dbReference type="Pfam" id="PF13193">
    <property type="entry name" value="AMP-binding_C"/>
    <property type="match status" value="2"/>
</dbReference>
<evidence type="ECO:0000313" key="2">
    <source>
        <dbReference type="EMBL" id="SDA73249.1"/>
    </source>
</evidence>
<dbReference type="PANTHER" id="PTHR45527:SF1">
    <property type="entry name" value="FATTY ACID SYNTHASE"/>
    <property type="match status" value="1"/>
</dbReference>
<feature type="non-terminal residue" evidence="2">
    <location>
        <position position="1"/>
    </location>
</feature>
<dbReference type="InterPro" id="IPR025110">
    <property type="entry name" value="AMP-bd_C"/>
</dbReference>
<dbReference type="Gene3D" id="1.10.1200.10">
    <property type="entry name" value="ACP-like"/>
    <property type="match status" value="2"/>
</dbReference>